<keyword evidence="3 5" id="KW-1133">Transmembrane helix</keyword>
<feature type="transmembrane region" description="Helical" evidence="5">
    <location>
        <begin position="70"/>
        <end position="96"/>
    </location>
</feature>
<accession>A0A0U5H089</accession>
<comment type="subcellular location">
    <subcellularLocation>
        <location evidence="1">Membrane</location>
        <topology evidence="1">Multi-pass membrane protein</topology>
    </subcellularLocation>
</comment>
<dbReference type="InterPro" id="IPR006977">
    <property type="entry name" value="Yip1_dom"/>
</dbReference>
<evidence type="ECO:0000256" key="4">
    <source>
        <dbReference type="ARBA" id="ARBA00023136"/>
    </source>
</evidence>
<dbReference type="GeneID" id="26658092"/>
<dbReference type="Proteomes" id="UP000066737">
    <property type="component" value="Chromosome I"/>
</dbReference>
<evidence type="ECO:0000256" key="1">
    <source>
        <dbReference type="ARBA" id="ARBA00004141"/>
    </source>
</evidence>
<evidence type="ECO:0000313" key="8">
    <source>
        <dbReference type="Proteomes" id="UP000066737"/>
    </source>
</evidence>
<evidence type="ECO:0000259" key="6">
    <source>
        <dbReference type="Pfam" id="PF04893"/>
    </source>
</evidence>
<feature type="transmembrane region" description="Helical" evidence="5">
    <location>
        <begin position="21"/>
        <end position="47"/>
    </location>
</feature>
<dbReference type="GO" id="GO:0016020">
    <property type="term" value="C:membrane"/>
    <property type="evidence" value="ECO:0007669"/>
    <property type="project" value="UniProtKB-SubCell"/>
</dbReference>
<keyword evidence="8" id="KW-1185">Reference proteome</keyword>
<evidence type="ECO:0000256" key="5">
    <source>
        <dbReference type="SAM" id="Phobius"/>
    </source>
</evidence>
<evidence type="ECO:0000313" key="7">
    <source>
        <dbReference type="EMBL" id="CQH48280.1"/>
    </source>
</evidence>
<proteinExistence type="predicted"/>
<organism evidence="7 8">
    <name type="scientific">Halobacterium hubeiense</name>
    <dbReference type="NCBI Taxonomy" id="1407499"/>
    <lineage>
        <taxon>Archaea</taxon>
        <taxon>Methanobacteriati</taxon>
        <taxon>Methanobacteriota</taxon>
        <taxon>Stenosarchaea group</taxon>
        <taxon>Halobacteria</taxon>
        <taxon>Halobacteriales</taxon>
        <taxon>Halobacteriaceae</taxon>
        <taxon>Halobacterium</taxon>
    </lineage>
</organism>
<dbReference type="Pfam" id="PF04893">
    <property type="entry name" value="Yip1"/>
    <property type="match status" value="1"/>
</dbReference>
<reference evidence="8" key="1">
    <citation type="journal article" date="2016" name="Environ. Microbiol.">
        <title>The complete genome of a viable archaeum isolated from 123-million-year-old rock salt.</title>
        <authorList>
            <person name="Jaakkola S.T."/>
            <person name="Pfeiffer F."/>
            <person name="Ravantti J.J."/>
            <person name="Guo Q."/>
            <person name="Liu Y."/>
            <person name="Chen X."/>
            <person name="Ma H."/>
            <person name="Yang C."/>
            <person name="Oksanen H.M."/>
            <person name="Bamford D.H."/>
        </authorList>
    </citation>
    <scope>NUCLEOTIDE SEQUENCE</scope>
    <source>
        <strain evidence="8">JI20-1</strain>
    </source>
</reference>
<dbReference type="KEGG" id="hhb:Hhub_1400"/>
<dbReference type="OrthoDB" id="116519at2157"/>
<dbReference type="STRING" id="1407499.HHUB_1400"/>
<keyword evidence="2 5" id="KW-0812">Transmembrane</keyword>
<dbReference type="RefSeq" id="WP_059055698.1">
    <property type="nucleotide sequence ID" value="NZ_CEML01000002.1"/>
</dbReference>
<gene>
    <name evidence="7" type="ORF">HHUB_1400</name>
</gene>
<evidence type="ECO:0000256" key="3">
    <source>
        <dbReference type="ARBA" id="ARBA00022989"/>
    </source>
</evidence>
<sequence>MAPRTPLSRPRRYFQQRGFDLWPAVAAVGVAAVALAAALYGFAALFVRRLRQAGHGDAANEVWSLLSSEIVGLVFAFFVGWVIVAAVMHALGRLVIGHDGEFRETLVVAGWGTVPSILNTVFAFAVLAFALQSASLDTPEAFVRQFRSTIGSTGLLRGAFTFVVAGWQTYVYTEGLYVEFDADEGSALLVAVVVAYGGWLLSLF</sequence>
<name>A0A0U5H089_9EURY</name>
<feature type="domain" description="Yip1" evidence="6">
    <location>
        <begin position="9"/>
        <end position="202"/>
    </location>
</feature>
<dbReference type="EMBL" id="LN831302">
    <property type="protein sequence ID" value="CQH48280.1"/>
    <property type="molecule type" value="Genomic_DNA"/>
</dbReference>
<keyword evidence="4 5" id="KW-0472">Membrane</keyword>
<feature type="transmembrane region" description="Helical" evidence="5">
    <location>
        <begin position="185"/>
        <end position="203"/>
    </location>
</feature>
<feature type="transmembrane region" description="Helical" evidence="5">
    <location>
        <begin position="108"/>
        <end position="131"/>
    </location>
</feature>
<protein>
    <submittedName>
        <fullName evidence="7">Yip1 domain protein</fullName>
    </submittedName>
</protein>
<dbReference type="AlphaFoldDB" id="A0A0U5H089"/>
<evidence type="ECO:0000256" key="2">
    <source>
        <dbReference type="ARBA" id="ARBA00022692"/>
    </source>
</evidence>